<sequence length="63" mass="6838">MLKSANNKGKKTQVTKASKVKVIKNGHTSAELAESGERWATHSGPYLTLEDVLAIEASKRQSI</sequence>
<evidence type="ECO:0000313" key="1">
    <source>
        <dbReference type="EMBL" id="SOD88585.1"/>
    </source>
</evidence>
<accession>A0A286FZ99</accession>
<organism evidence="1 2">
    <name type="scientific">Spirosoma fluviale</name>
    <dbReference type="NCBI Taxonomy" id="1597977"/>
    <lineage>
        <taxon>Bacteria</taxon>
        <taxon>Pseudomonadati</taxon>
        <taxon>Bacteroidota</taxon>
        <taxon>Cytophagia</taxon>
        <taxon>Cytophagales</taxon>
        <taxon>Cytophagaceae</taxon>
        <taxon>Spirosoma</taxon>
    </lineage>
</organism>
<reference evidence="2" key="1">
    <citation type="submission" date="2017-09" db="EMBL/GenBank/DDBJ databases">
        <authorList>
            <person name="Varghese N."/>
            <person name="Submissions S."/>
        </authorList>
    </citation>
    <scope>NUCLEOTIDE SEQUENCE [LARGE SCALE GENOMIC DNA]</scope>
    <source>
        <strain evidence="2">DSM 29961</strain>
    </source>
</reference>
<name>A0A286FZ99_9BACT</name>
<evidence type="ECO:0000313" key="2">
    <source>
        <dbReference type="Proteomes" id="UP000219452"/>
    </source>
</evidence>
<proteinExistence type="predicted"/>
<gene>
    <name evidence="1" type="ORF">SAMN06269250_2741</name>
</gene>
<protein>
    <submittedName>
        <fullName evidence="1">Uncharacterized protein</fullName>
    </submittedName>
</protein>
<dbReference type="AlphaFoldDB" id="A0A286FZ99"/>
<keyword evidence="2" id="KW-1185">Reference proteome</keyword>
<dbReference type="Proteomes" id="UP000219452">
    <property type="component" value="Unassembled WGS sequence"/>
</dbReference>
<dbReference type="OrthoDB" id="971257at2"/>
<dbReference type="EMBL" id="OCNH01000002">
    <property type="protein sequence ID" value="SOD88585.1"/>
    <property type="molecule type" value="Genomic_DNA"/>
</dbReference>